<reference evidence="4 5" key="1">
    <citation type="submission" date="2024-08" db="EMBL/GenBank/DDBJ databases">
        <title>Insights into the chromosomal genome structure of Flemingia macrophylla.</title>
        <authorList>
            <person name="Ding Y."/>
            <person name="Zhao Y."/>
            <person name="Bi W."/>
            <person name="Wu M."/>
            <person name="Zhao G."/>
            <person name="Gong Y."/>
            <person name="Li W."/>
            <person name="Zhang P."/>
        </authorList>
    </citation>
    <scope>NUCLEOTIDE SEQUENCE [LARGE SCALE GENOMIC DNA]</scope>
    <source>
        <strain evidence="4">DYQJB</strain>
        <tissue evidence="4">Leaf</tissue>
    </source>
</reference>
<dbReference type="Proteomes" id="UP001603857">
    <property type="component" value="Unassembled WGS sequence"/>
</dbReference>
<evidence type="ECO:0000313" key="4">
    <source>
        <dbReference type="EMBL" id="KAL2332998.1"/>
    </source>
</evidence>
<organism evidence="4 5">
    <name type="scientific">Flemingia macrophylla</name>
    <dbReference type="NCBI Taxonomy" id="520843"/>
    <lineage>
        <taxon>Eukaryota</taxon>
        <taxon>Viridiplantae</taxon>
        <taxon>Streptophyta</taxon>
        <taxon>Embryophyta</taxon>
        <taxon>Tracheophyta</taxon>
        <taxon>Spermatophyta</taxon>
        <taxon>Magnoliopsida</taxon>
        <taxon>eudicotyledons</taxon>
        <taxon>Gunneridae</taxon>
        <taxon>Pentapetalae</taxon>
        <taxon>rosids</taxon>
        <taxon>fabids</taxon>
        <taxon>Fabales</taxon>
        <taxon>Fabaceae</taxon>
        <taxon>Papilionoideae</taxon>
        <taxon>50 kb inversion clade</taxon>
        <taxon>NPAAA clade</taxon>
        <taxon>indigoferoid/millettioid clade</taxon>
        <taxon>Phaseoleae</taxon>
        <taxon>Flemingia</taxon>
    </lineage>
</organism>
<dbReference type="AlphaFoldDB" id="A0ABD1MB22"/>
<accession>A0ABD1MB22</accession>
<keyword evidence="3" id="KW-0539">Nucleus</keyword>
<evidence type="ECO:0000313" key="5">
    <source>
        <dbReference type="Proteomes" id="UP001603857"/>
    </source>
</evidence>
<keyword evidence="1" id="KW-0805">Transcription regulation</keyword>
<protein>
    <recommendedName>
        <fullName evidence="6">BZIP transcription factor</fullName>
    </recommendedName>
</protein>
<dbReference type="PANTHER" id="PTHR46391:SF13">
    <property type="entry name" value="ACTIVATOR OF SPOMIN LUC3"/>
    <property type="match status" value="1"/>
</dbReference>
<sequence length="164" mass="18847">MAPPSSSEPLNNNFVTRNVVSSASFVNSTSTLAEQFPEAKLDDIGPNSEQNMVDIKRQKRITSKRASSQRYRLRMKSFLADLENQFTTFKNQLAGLEQEEAFLQNGKQMKMAEEHALCVEIESLQKEILLKDENEKKREINKLRELQVKKDEQVESWLLNGKQA</sequence>
<name>A0ABD1MB22_9FABA</name>
<evidence type="ECO:0000256" key="1">
    <source>
        <dbReference type="ARBA" id="ARBA00023015"/>
    </source>
</evidence>
<comment type="caution">
    <text evidence="4">The sequence shown here is derived from an EMBL/GenBank/DDBJ whole genome shotgun (WGS) entry which is preliminary data.</text>
</comment>
<dbReference type="PANTHER" id="PTHR46391">
    <property type="entry name" value="BASIC LEUCINE ZIPPER 34"/>
    <property type="match status" value="1"/>
</dbReference>
<evidence type="ECO:0008006" key="6">
    <source>
        <dbReference type="Google" id="ProtNLM"/>
    </source>
</evidence>
<proteinExistence type="predicted"/>
<dbReference type="InterPro" id="IPR046347">
    <property type="entry name" value="bZIP_sf"/>
</dbReference>
<keyword evidence="2" id="KW-0804">Transcription</keyword>
<dbReference type="SUPFAM" id="SSF57959">
    <property type="entry name" value="Leucine zipper domain"/>
    <property type="match status" value="1"/>
</dbReference>
<dbReference type="InterPro" id="IPR052483">
    <property type="entry name" value="bZIP_transcription_regulators"/>
</dbReference>
<evidence type="ECO:0000256" key="3">
    <source>
        <dbReference type="ARBA" id="ARBA00023242"/>
    </source>
</evidence>
<gene>
    <name evidence="4" type="ORF">Fmac_014211</name>
</gene>
<evidence type="ECO:0000256" key="2">
    <source>
        <dbReference type="ARBA" id="ARBA00023163"/>
    </source>
</evidence>
<dbReference type="EMBL" id="JBGMDY010000005">
    <property type="protein sequence ID" value="KAL2332998.1"/>
    <property type="molecule type" value="Genomic_DNA"/>
</dbReference>
<keyword evidence="5" id="KW-1185">Reference proteome</keyword>